<keyword evidence="2" id="KW-0732">Signal</keyword>
<feature type="region of interest" description="Disordered" evidence="1">
    <location>
        <begin position="160"/>
        <end position="303"/>
    </location>
</feature>
<feature type="chain" id="PRO_5040828076" description="LTXXQ motif family protein" evidence="2">
    <location>
        <begin position="23"/>
        <end position="303"/>
    </location>
</feature>
<evidence type="ECO:0000256" key="2">
    <source>
        <dbReference type="SAM" id="SignalP"/>
    </source>
</evidence>
<evidence type="ECO:0000313" key="4">
    <source>
        <dbReference type="Proteomes" id="UP000438991"/>
    </source>
</evidence>
<evidence type="ECO:0000313" key="3">
    <source>
        <dbReference type="EMBL" id="MTW18802.1"/>
    </source>
</evidence>
<proteinExistence type="predicted"/>
<protein>
    <recommendedName>
        <fullName evidence="5">LTXXQ motif family protein</fullName>
    </recommendedName>
</protein>
<feature type="compositionally biased region" description="Basic and acidic residues" evidence="1">
    <location>
        <begin position="212"/>
        <end position="244"/>
    </location>
</feature>
<organism evidence="3 4">
    <name type="scientific">Rhodoplanes serenus</name>
    <dbReference type="NCBI Taxonomy" id="200615"/>
    <lineage>
        <taxon>Bacteria</taxon>
        <taxon>Pseudomonadati</taxon>
        <taxon>Pseudomonadota</taxon>
        <taxon>Alphaproteobacteria</taxon>
        <taxon>Hyphomicrobiales</taxon>
        <taxon>Nitrobacteraceae</taxon>
        <taxon>Rhodoplanes</taxon>
    </lineage>
</organism>
<accession>A0A9X4XQA4</accession>
<dbReference type="InterPro" id="IPR012899">
    <property type="entry name" value="LTXXQ"/>
</dbReference>
<reference evidence="3 4" key="1">
    <citation type="submission" date="2019-11" db="EMBL/GenBank/DDBJ databases">
        <title>Whole-genome sequence of Rhodoplanes serenus DSM 18633, type strain.</title>
        <authorList>
            <person name="Kyndt J.A."/>
            <person name="Meyer T.E."/>
        </authorList>
    </citation>
    <scope>NUCLEOTIDE SEQUENCE [LARGE SCALE GENOMIC DNA]</scope>
    <source>
        <strain evidence="3 4">DSM 18633</strain>
    </source>
</reference>
<dbReference type="Proteomes" id="UP000438991">
    <property type="component" value="Unassembled WGS sequence"/>
</dbReference>
<gene>
    <name evidence="3" type="ORF">GJ689_21620</name>
</gene>
<dbReference type="AlphaFoldDB" id="A0A9X4XQA4"/>
<feature type="compositionally biased region" description="Basic and acidic residues" evidence="1">
    <location>
        <begin position="252"/>
        <end position="279"/>
    </location>
</feature>
<dbReference type="GO" id="GO:0042597">
    <property type="term" value="C:periplasmic space"/>
    <property type="evidence" value="ECO:0007669"/>
    <property type="project" value="InterPro"/>
</dbReference>
<evidence type="ECO:0008006" key="5">
    <source>
        <dbReference type="Google" id="ProtNLM"/>
    </source>
</evidence>
<evidence type="ECO:0000256" key="1">
    <source>
        <dbReference type="SAM" id="MobiDB-lite"/>
    </source>
</evidence>
<sequence length="303" mass="33671">MWKSLLAGTALLALAGSGLVLAQQGSPEPRSPGASMPSTGAPSSDRAATDRQAYLEARIAALRAGLQLGPEQEKAWPAFERAYRAFVAMRAEMRDDMRDAMRNRRDMGEGDPMERLERFADRASRRATALKDLADATGPLVRSLDDGQKRRFWSLARPLGPRFADAGQDRGPGGWHHDGHHGQHHGHDHGDRDGGYGRHGHHHHGYGQGWSDRSERGHDGPGWRRFDRHGDDGYRRDGYGRDGYGRGYGRGPDGRSDGGRSDDGPPWREGRRFDDDRRGSQGFGPPARRDDDRRRPSTGEERL</sequence>
<feature type="compositionally biased region" description="Basic and acidic residues" evidence="1">
    <location>
        <begin position="287"/>
        <end position="303"/>
    </location>
</feature>
<dbReference type="EMBL" id="WNKV01000020">
    <property type="protein sequence ID" value="MTW18802.1"/>
    <property type="molecule type" value="Genomic_DNA"/>
</dbReference>
<comment type="caution">
    <text evidence="3">The sequence shown here is derived from an EMBL/GenBank/DDBJ whole genome shotgun (WGS) entry which is preliminary data.</text>
</comment>
<name>A0A9X4XQA4_9BRAD</name>
<dbReference type="Pfam" id="PF07813">
    <property type="entry name" value="LTXXQ"/>
    <property type="match status" value="1"/>
</dbReference>
<dbReference type="RefSeq" id="WP_155481177.1">
    <property type="nucleotide sequence ID" value="NZ_WNKV01000020.1"/>
</dbReference>
<feature type="signal peptide" evidence="2">
    <location>
        <begin position="1"/>
        <end position="22"/>
    </location>
</feature>
<feature type="region of interest" description="Disordered" evidence="1">
    <location>
        <begin position="23"/>
        <end position="49"/>
    </location>
</feature>